<dbReference type="AlphaFoldDB" id="A0A402A9A0"/>
<sequence>MQVVEPSRDIISVNVNVFKGDLLLTCTYSQDVNPEAYKSLSEGRNVFSFCPELHHLDKLGFKLCTIFRLKRVETLYVLTKDGSPHSMQIPLMVQEAAEDVGFDKANIRYFCLEGGGVHEISDLTIRKARHYSEIEQVLPYAKLEKVTEILRSENGCPSKRNSCCAKKIQTSKCNTMF</sequence>
<evidence type="ECO:0000313" key="2">
    <source>
        <dbReference type="Proteomes" id="UP000287352"/>
    </source>
</evidence>
<accession>A0A402A9A0</accession>
<dbReference type="Proteomes" id="UP000287352">
    <property type="component" value="Unassembled WGS sequence"/>
</dbReference>
<name>A0A402A9A0_9CHLR</name>
<keyword evidence="2" id="KW-1185">Reference proteome</keyword>
<comment type="caution">
    <text evidence="1">The sequence shown here is derived from an EMBL/GenBank/DDBJ whole genome shotgun (WGS) entry which is preliminary data.</text>
</comment>
<evidence type="ECO:0000313" key="1">
    <source>
        <dbReference type="EMBL" id="GCE15678.1"/>
    </source>
</evidence>
<dbReference type="RefSeq" id="WP_126583103.1">
    <property type="nucleotide sequence ID" value="NZ_BIFR01000002.1"/>
</dbReference>
<gene>
    <name evidence="1" type="ORF">KTT_55370</name>
</gene>
<reference evidence="2" key="1">
    <citation type="submission" date="2018-12" db="EMBL/GenBank/DDBJ databases">
        <title>Tengunoibacter tsumagoiensis gen. nov., sp. nov., Dictyobacter kobayashii sp. nov., D. alpinus sp. nov., and D. joshuensis sp. nov. and description of Dictyobacteraceae fam. nov. within the order Ktedonobacterales isolated from Tengu-no-mugimeshi.</title>
        <authorList>
            <person name="Wang C.M."/>
            <person name="Zheng Y."/>
            <person name="Sakai Y."/>
            <person name="Toyoda A."/>
            <person name="Minakuchi Y."/>
            <person name="Abe K."/>
            <person name="Yokota A."/>
            <person name="Yabe S."/>
        </authorList>
    </citation>
    <scope>NUCLEOTIDE SEQUENCE [LARGE SCALE GENOMIC DNA]</scope>
    <source>
        <strain evidence="2">Uno3</strain>
    </source>
</reference>
<organism evidence="1 2">
    <name type="scientific">Tengunoibacter tsumagoiensis</name>
    <dbReference type="NCBI Taxonomy" id="2014871"/>
    <lineage>
        <taxon>Bacteria</taxon>
        <taxon>Bacillati</taxon>
        <taxon>Chloroflexota</taxon>
        <taxon>Ktedonobacteria</taxon>
        <taxon>Ktedonobacterales</taxon>
        <taxon>Dictyobacteraceae</taxon>
        <taxon>Tengunoibacter</taxon>
    </lineage>
</organism>
<proteinExistence type="predicted"/>
<protein>
    <submittedName>
        <fullName evidence="1">Uncharacterized protein</fullName>
    </submittedName>
</protein>
<dbReference type="EMBL" id="BIFR01000002">
    <property type="protein sequence ID" value="GCE15678.1"/>
    <property type="molecule type" value="Genomic_DNA"/>
</dbReference>